<feature type="domain" description="Cyclic nucleotide-binding" evidence="1">
    <location>
        <begin position="146"/>
        <end position="248"/>
    </location>
</feature>
<dbReference type="SMART" id="SM00450">
    <property type="entry name" value="RHOD"/>
    <property type="match status" value="1"/>
</dbReference>
<name>A0ABT0E6P9_9GAMM</name>
<dbReference type="InterPro" id="IPR018490">
    <property type="entry name" value="cNMP-bd_dom_sf"/>
</dbReference>
<feature type="domain" description="Rhodanese" evidence="2">
    <location>
        <begin position="268"/>
        <end position="349"/>
    </location>
</feature>
<dbReference type="SUPFAM" id="SSF52821">
    <property type="entry name" value="Rhodanese/Cell cycle control phosphatase"/>
    <property type="match status" value="1"/>
</dbReference>
<dbReference type="InterPro" id="IPR001763">
    <property type="entry name" value="Rhodanese-like_dom"/>
</dbReference>
<dbReference type="PANTHER" id="PTHR23011:SF28">
    <property type="entry name" value="CYCLIC NUCLEOTIDE-BINDING DOMAIN CONTAINING PROTEIN"/>
    <property type="match status" value="1"/>
</dbReference>
<sequence length="351" mass="39070">MSNDAPHIDLERLKHFIPFDGLSDSHLAEIRARIQLLRLPPGRLVFKRGEPAARALFLIEGAVDMTDASFQVRPLPADDDENYLALDNYPTHTVNAITTAPSIFYALDRNHLDLLMTWTQAAESMLEEGDDADQRDWMDALLGSELFAQVPPARIQSLFVKFEEHPCNLGDVIVREGDSGDTFFVIKQGKAMVTRQHSGREETLAALTAGNFFGEDALISDAPRNATVTMTSDGLLMRLGKDDFRALLQQSVVRRVSAEQLDALNEEGDRACILIDVRLPMEFRHDRTPGARNIPLPELRRELRSLEKDFIYVVSCDGGRRSELGAYLLSEAGFDAFVLARAEEKDAAAAS</sequence>
<protein>
    <submittedName>
        <fullName evidence="3">Cyclic nucleotide-binding domain-containing protein</fullName>
    </submittedName>
</protein>
<dbReference type="PROSITE" id="PS50042">
    <property type="entry name" value="CNMP_BINDING_3"/>
    <property type="match status" value="2"/>
</dbReference>
<dbReference type="EMBL" id="JALKII010000003">
    <property type="protein sequence ID" value="MCK0537344.1"/>
    <property type="molecule type" value="Genomic_DNA"/>
</dbReference>
<dbReference type="PANTHER" id="PTHR23011">
    <property type="entry name" value="CYCLIC NUCLEOTIDE-BINDING DOMAIN CONTAINING PROTEIN"/>
    <property type="match status" value="1"/>
</dbReference>
<comment type="caution">
    <text evidence="3">The sequence shown here is derived from an EMBL/GenBank/DDBJ whole genome shotgun (WGS) entry which is preliminary data.</text>
</comment>
<gene>
    <name evidence="3" type="ORF">MU846_06425</name>
</gene>
<evidence type="ECO:0000313" key="4">
    <source>
        <dbReference type="Proteomes" id="UP001165524"/>
    </source>
</evidence>
<dbReference type="Pfam" id="PF00027">
    <property type="entry name" value="cNMP_binding"/>
    <property type="match status" value="1"/>
</dbReference>
<evidence type="ECO:0000313" key="3">
    <source>
        <dbReference type="EMBL" id="MCK0537344.1"/>
    </source>
</evidence>
<dbReference type="CDD" id="cd00158">
    <property type="entry name" value="RHOD"/>
    <property type="match status" value="1"/>
</dbReference>
<dbReference type="Pfam" id="PF00581">
    <property type="entry name" value="Rhodanese"/>
    <property type="match status" value="1"/>
</dbReference>
<dbReference type="InterPro" id="IPR018488">
    <property type="entry name" value="cNMP-bd_CS"/>
</dbReference>
<proteinExistence type="predicted"/>
<dbReference type="SUPFAM" id="SSF51206">
    <property type="entry name" value="cAMP-binding domain-like"/>
    <property type="match status" value="2"/>
</dbReference>
<dbReference type="CDD" id="cd00038">
    <property type="entry name" value="CAP_ED"/>
    <property type="match status" value="2"/>
</dbReference>
<feature type="domain" description="Cyclic nucleotide-binding" evidence="1">
    <location>
        <begin position="18"/>
        <end position="116"/>
    </location>
</feature>
<organism evidence="3 4">
    <name type="scientific">Alcanivorax quisquiliarum</name>
    <dbReference type="NCBI Taxonomy" id="2933565"/>
    <lineage>
        <taxon>Bacteria</taxon>
        <taxon>Pseudomonadati</taxon>
        <taxon>Pseudomonadota</taxon>
        <taxon>Gammaproteobacteria</taxon>
        <taxon>Oceanospirillales</taxon>
        <taxon>Alcanivoracaceae</taxon>
        <taxon>Alcanivorax</taxon>
    </lineage>
</organism>
<dbReference type="Proteomes" id="UP001165524">
    <property type="component" value="Unassembled WGS sequence"/>
</dbReference>
<dbReference type="PRINTS" id="PR00103">
    <property type="entry name" value="CAMPKINASE"/>
</dbReference>
<reference evidence="3" key="1">
    <citation type="submission" date="2022-04" db="EMBL/GenBank/DDBJ databases">
        <title>Alcanivorax sp. CY1518 draft genome sequence.</title>
        <authorList>
            <person name="Zhao G."/>
            <person name="An M."/>
        </authorList>
    </citation>
    <scope>NUCLEOTIDE SEQUENCE</scope>
    <source>
        <strain evidence="3">CY1518</strain>
    </source>
</reference>
<dbReference type="InterPro" id="IPR014710">
    <property type="entry name" value="RmlC-like_jellyroll"/>
</dbReference>
<evidence type="ECO:0000259" key="1">
    <source>
        <dbReference type="PROSITE" id="PS50042"/>
    </source>
</evidence>
<dbReference type="PROSITE" id="PS00888">
    <property type="entry name" value="CNMP_BINDING_1"/>
    <property type="match status" value="1"/>
</dbReference>
<dbReference type="InterPro" id="IPR000595">
    <property type="entry name" value="cNMP-bd_dom"/>
</dbReference>
<accession>A0ABT0E6P9</accession>
<dbReference type="Gene3D" id="3.40.250.10">
    <property type="entry name" value="Rhodanese-like domain"/>
    <property type="match status" value="1"/>
</dbReference>
<dbReference type="InterPro" id="IPR036873">
    <property type="entry name" value="Rhodanese-like_dom_sf"/>
</dbReference>
<keyword evidence="4" id="KW-1185">Reference proteome</keyword>
<dbReference type="RefSeq" id="WP_246950554.1">
    <property type="nucleotide sequence ID" value="NZ_JALKII010000003.1"/>
</dbReference>
<dbReference type="Gene3D" id="2.60.120.10">
    <property type="entry name" value="Jelly Rolls"/>
    <property type="match status" value="2"/>
</dbReference>
<dbReference type="PROSITE" id="PS50206">
    <property type="entry name" value="RHODANESE_3"/>
    <property type="match status" value="1"/>
</dbReference>
<dbReference type="SMART" id="SM00100">
    <property type="entry name" value="cNMP"/>
    <property type="match status" value="2"/>
</dbReference>
<evidence type="ECO:0000259" key="2">
    <source>
        <dbReference type="PROSITE" id="PS50206"/>
    </source>
</evidence>